<dbReference type="PANTHER" id="PTHR21343:SF9">
    <property type="entry name" value="LIPID II ISOGLUTAMINYL SYNTHASE (GLUTAMINE-HYDROLYZING) SUBUNIT GATD"/>
    <property type="match status" value="1"/>
</dbReference>
<evidence type="ECO:0000313" key="4">
    <source>
        <dbReference type="EMBL" id="EEZ60469.1"/>
    </source>
</evidence>
<dbReference type="Gene3D" id="3.40.50.880">
    <property type="match status" value="1"/>
</dbReference>
<keyword evidence="2" id="KW-0573">Peptidoglycan synthesis</keyword>
<comment type="function">
    <text evidence="2">The lipid II isoglutaminyl synthase complex catalyzes the formation of alpha-D-isoglutamine in the cell wall lipid II stem peptide. The GatD subunit catalyzes the hydrolysis of glutamine to glutamate and ammonia. The resulting ammonia molecule is channeled to the active site of MurT.</text>
</comment>
<organism evidence="4 5">
    <name type="scientific">Slackia exigua (strain ATCC 700122 / DSM 15923 / CIP 105133 / JCM 11022 / KCTC 5966 / S-7)</name>
    <dbReference type="NCBI Taxonomy" id="649764"/>
    <lineage>
        <taxon>Bacteria</taxon>
        <taxon>Bacillati</taxon>
        <taxon>Actinomycetota</taxon>
        <taxon>Coriobacteriia</taxon>
        <taxon>Eggerthellales</taxon>
        <taxon>Eggerthellaceae</taxon>
        <taxon>Slackia</taxon>
    </lineage>
</organism>
<feature type="domain" description="CobB/CobQ-like glutamine amidotransferase" evidence="3">
    <location>
        <begin position="20"/>
        <end position="218"/>
    </location>
</feature>
<keyword evidence="1 2" id="KW-0315">Glutamine amidotransferase</keyword>
<feature type="active site" description="Nucleophile" evidence="2">
    <location>
        <position position="113"/>
    </location>
</feature>
<dbReference type="GO" id="GO:0004359">
    <property type="term" value="F:glutaminase activity"/>
    <property type="evidence" value="ECO:0007669"/>
    <property type="project" value="UniProtKB-UniRule"/>
</dbReference>
<comment type="caution">
    <text evidence="4">The sequence shown here is derived from an EMBL/GenBank/DDBJ whole genome shotgun (WGS) entry which is preliminary data.</text>
</comment>
<dbReference type="PROSITE" id="PS51274">
    <property type="entry name" value="GATASE_COBBQ"/>
    <property type="match status" value="1"/>
</dbReference>
<dbReference type="PANTHER" id="PTHR21343">
    <property type="entry name" value="DETHIOBIOTIN SYNTHETASE"/>
    <property type="match status" value="1"/>
</dbReference>
<evidence type="ECO:0000256" key="1">
    <source>
        <dbReference type="ARBA" id="ARBA00022962"/>
    </source>
</evidence>
<protein>
    <recommendedName>
        <fullName evidence="2">Lipid II isoglutaminyl synthase (glutamine-hydrolyzing) subunit GatD</fullName>
        <ecNumber evidence="2">6.3.5.13</ecNumber>
    </recommendedName>
    <alternativeName>
        <fullName evidence="2">Lipid II isoglutaminyl synthase glutaminase subunit</fullName>
        <ecNumber evidence="2">3.5.1.2</ecNumber>
    </alternativeName>
</protein>
<dbReference type="eggNOG" id="COG3442">
    <property type="taxonomic scope" value="Bacteria"/>
</dbReference>
<keyword evidence="5" id="KW-1185">Reference proteome</keyword>
<comment type="subunit">
    <text evidence="2">Forms a heterodimer with MurT.</text>
</comment>
<keyword evidence="2" id="KW-0436">Ligase</keyword>
<dbReference type="Proteomes" id="UP000006001">
    <property type="component" value="Unassembled WGS sequence"/>
</dbReference>
<evidence type="ECO:0000259" key="3">
    <source>
        <dbReference type="Pfam" id="PF07685"/>
    </source>
</evidence>
<dbReference type="GO" id="GO:0009252">
    <property type="term" value="P:peptidoglycan biosynthetic process"/>
    <property type="evidence" value="ECO:0007669"/>
    <property type="project" value="UniProtKB-UniRule"/>
</dbReference>
<dbReference type="EMBL" id="ACUX02000019">
    <property type="protein sequence ID" value="EEZ60469.1"/>
    <property type="molecule type" value="Genomic_DNA"/>
</dbReference>
<keyword evidence="2" id="KW-0961">Cell wall biogenesis/degradation</keyword>
<dbReference type="HOGENOM" id="CLU_064047_0_0_11"/>
<dbReference type="InterPro" id="IPR029062">
    <property type="entry name" value="Class_I_gatase-like"/>
</dbReference>
<gene>
    <name evidence="2" type="primary">gatD</name>
    <name evidence="4" type="ORF">HMPREF0762_01948</name>
</gene>
<feature type="binding site" evidence="2">
    <location>
        <position position="146"/>
    </location>
    <ligand>
        <name>substrate</name>
    </ligand>
</feature>
<dbReference type="Pfam" id="PF07685">
    <property type="entry name" value="GATase_3"/>
    <property type="match status" value="1"/>
</dbReference>
<dbReference type="EC" id="3.5.1.2" evidence="2"/>
<dbReference type="GO" id="GO:0009236">
    <property type="term" value="P:cobalamin biosynthetic process"/>
    <property type="evidence" value="ECO:0007669"/>
    <property type="project" value="InterPro"/>
</dbReference>
<keyword evidence="2" id="KW-0378">Hydrolase</keyword>
<feature type="active site" evidence="2">
    <location>
        <position position="211"/>
    </location>
</feature>
<name>D0WJC1_SLAES</name>
<comment type="pathway">
    <text evidence="2">Cell wall biogenesis; peptidoglycan biosynthesis.</text>
</comment>
<dbReference type="InterPro" id="IPR033949">
    <property type="entry name" value="CobQ_GATase1"/>
</dbReference>
<dbReference type="CDD" id="cd01750">
    <property type="entry name" value="GATase1_CobQ"/>
    <property type="match status" value="1"/>
</dbReference>
<dbReference type="InterPro" id="IPR043702">
    <property type="entry name" value="Lipid_II_synth_GatD"/>
</dbReference>
<dbReference type="STRING" id="649764.HMPREF0762_01948"/>
<dbReference type="HAMAP" id="MF_02213">
    <property type="entry name" value="Lipid_II_synth_GatD"/>
    <property type="match status" value="1"/>
</dbReference>
<comment type="catalytic activity">
    <reaction evidence="2">
        <text>L-glutamine + H2O = L-glutamate + NH4(+)</text>
        <dbReference type="Rhea" id="RHEA:15889"/>
        <dbReference type="ChEBI" id="CHEBI:15377"/>
        <dbReference type="ChEBI" id="CHEBI:28938"/>
        <dbReference type="ChEBI" id="CHEBI:29985"/>
        <dbReference type="ChEBI" id="CHEBI:58359"/>
        <dbReference type="EC" id="3.5.1.2"/>
    </reaction>
</comment>
<proteinExistence type="inferred from homology"/>
<sequence length="266" mass="28379">MRKGSDSMAPSPRAAGPLVILHMFPELLNLYGDGGNVIALERRLAWRGLPVLVRQVTMRDVDAGQMPDFAQADIVFFGGGADREQLIVKDAIVKARRELASYVADGGVLLAVCGGYQFLGHSYVMGDTAVEGLGIVDMETVRGEGRLIGNAAIQSDICPMPIIGFENHGGRTALGSGARPLGRVLGSAFGNNGEDGFEGVHQGNLIGTYLHGPLLPKNPQVADYLLKQAFERRGDAVELASLDDAVELEANRVMARRLGIVERTDA</sequence>
<accession>D0WJC1</accession>
<dbReference type="EC" id="6.3.5.13" evidence="2"/>
<comment type="catalytic activity">
    <reaction evidence="2">
        <text>beta-D-GlcNAc-(1-&gt;4)-Mur2Ac(oyl-L-Ala-gamma-D-Glu-L-Lys-D-Ala-D-Ala)-di-trans,octa-cis-undecaprenyl diphosphate + L-glutamine + ATP + H2O = beta-D-GlcNAc-(1-&gt;4)-Mur2Ac(oyl-L-Ala-D-isoglutaminyl-L-Lys-D-Ala-D-Ala)-di-trans,octa-cis-undecaprenyl diphosphate + L-glutamate + ADP + phosphate + H(+)</text>
        <dbReference type="Rhea" id="RHEA:57928"/>
        <dbReference type="ChEBI" id="CHEBI:15377"/>
        <dbReference type="ChEBI" id="CHEBI:15378"/>
        <dbReference type="ChEBI" id="CHEBI:29985"/>
        <dbReference type="ChEBI" id="CHEBI:30616"/>
        <dbReference type="ChEBI" id="CHEBI:43474"/>
        <dbReference type="ChEBI" id="CHEBI:58359"/>
        <dbReference type="ChEBI" id="CHEBI:60033"/>
        <dbReference type="ChEBI" id="CHEBI:62233"/>
        <dbReference type="ChEBI" id="CHEBI:456216"/>
        <dbReference type="EC" id="6.3.5.13"/>
    </reaction>
</comment>
<dbReference type="UniPathway" id="UPA00219"/>
<dbReference type="GO" id="GO:0008360">
    <property type="term" value="P:regulation of cell shape"/>
    <property type="evidence" value="ECO:0007669"/>
    <property type="project" value="UniProtKB-KW"/>
</dbReference>
<dbReference type="GO" id="GO:0071555">
    <property type="term" value="P:cell wall organization"/>
    <property type="evidence" value="ECO:0007669"/>
    <property type="project" value="UniProtKB-KW"/>
</dbReference>
<dbReference type="AlphaFoldDB" id="D0WJC1"/>
<comment type="similarity">
    <text evidence="2">Belongs to the CobB/CobQ family. GatD subfamily.</text>
</comment>
<evidence type="ECO:0000313" key="5">
    <source>
        <dbReference type="Proteomes" id="UP000006001"/>
    </source>
</evidence>
<dbReference type="SUPFAM" id="SSF52317">
    <property type="entry name" value="Class I glutamine amidotransferase-like"/>
    <property type="match status" value="1"/>
</dbReference>
<evidence type="ECO:0000256" key="2">
    <source>
        <dbReference type="HAMAP-Rule" id="MF_02213"/>
    </source>
</evidence>
<keyword evidence="2" id="KW-0133">Cell shape</keyword>
<reference evidence="4" key="1">
    <citation type="submission" date="2009-10" db="EMBL/GenBank/DDBJ databases">
        <authorList>
            <person name="Weinstock G."/>
            <person name="Sodergren E."/>
            <person name="Clifton S."/>
            <person name="Fulton L."/>
            <person name="Fulton B."/>
            <person name="Courtney L."/>
            <person name="Fronick C."/>
            <person name="Harrison M."/>
            <person name="Strong C."/>
            <person name="Farmer C."/>
            <person name="Delahaunty K."/>
            <person name="Markovic C."/>
            <person name="Hall O."/>
            <person name="Minx P."/>
            <person name="Tomlinson C."/>
            <person name="Mitreva M."/>
            <person name="Nelson J."/>
            <person name="Hou S."/>
            <person name="Wollam A."/>
            <person name="Pepin K.H."/>
            <person name="Johnson M."/>
            <person name="Bhonagiri V."/>
            <person name="Nash W.E."/>
            <person name="Warren W."/>
            <person name="Chinwalla A."/>
            <person name="Mardis E.R."/>
            <person name="Wilson R.K."/>
        </authorList>
    </citation>
    <scope>NUCLEOTIDE SEQUENCE [LARGE SCALE GENOMIC DNA]</scope>
    <source>
        <strain evidence="4">ATCC 700122</strain>
    </source>
</reference>
<dbReference type="GO" id="GO:0140282">
    <property type="term" value="F:carbon-nitrogen ligase activity on lipid II"/>
    <property type="evidence" value="ECO:0007669"/>
    <property type="project" value="UniProtKB-UniRule"/>
</dbReference>
<dbReference type="InterPro" id="IPR011698">
    <property type="entry name" value="GATase_3"/>
</dbReference>